<comment type="caution">
    <text evidence="4">The sequence shown here is derived from an EMBL/GenBank/DDBJ whole genome shotgun (WGS) entry which is preliminary data.</text>
</comment>
<feature type="domain" description="Glycosyl hydrolase family 95 N-terminal" evidence="1">
    <location>
        <begin position="10"/>
        <end position="246"/>
    </location>
</feature>
<dbReference type="InterPro" id="IPR008928">
    <property type="entry name" value="6-hairpin_glycosidase_sf"/>
</dbReference>
<dbReference type="RefSeq" id="WP_282909792.1">
    <property type="nucleotide sequence ID" value="NZ_JAGRPV010000001.1"/>
</dbReference>
<accession>A0ABT6TJG0</accession>
<dbReference type="GO" id="GO:0016787">
    <property type="term" value="F:hydrolase activity"/>
    <property type="evidence" value="ECO:0007669"/>
    <property type="project" value="UniProtKB-KW"/>
</dbReference>
<evidence type="ECO:0000259" key="1">
    <source>
        <dbReference type="Pfam" id="PF14498"/>
    </source>
</evidence>
<gene>
    <name evidence="4" type="ORF">KB449_18555</name>
</gene>
<dbReference type="PANTHER" id="PTHR31084">
    <property type="entry name" value="ALPHA-L-FUCOSIDASE 2"/>
    <property type="match status" value="1"/>
</dbReference>
<proteinExistence type="predicted"/>
<reference evidence="4" key="1">
    <citation type="submission" date="2023-04" db="EMBL/GenBank/DDBJ databases">
        <title>Comparative genomic analysis of Cohnella hashimotonis sp. nov., isolated from the International Space Station.</title>
        <authorList>
            <person name="Venkateswaran K."/>
            <person name="Simpson A."/>
        </authorList>
    </citation>
    <scope>NUCLEOTIDE SEQUENCE</scope>
    <source>
        <strain evidence="4">F6_2S_P_1</strain>
    </source>
</reference>
<dbReference type="PANTHER" id="PTHR31084:SF18">
    <property type="entry name" value="GLYCOSYL HYDROLASE FAMILY 95 N-TERMINAL DOMAIN-CONTAINING PROTEIN"/>
    <property type="match status" value="1"/>
</dbReference>
<dbReference type="InterPro" id="IPR027414">
    <property type="entry name" value="GH95_N_dom"/>
</dbReference>
<protein>
    <submittedName>
        <fullName evidence="4">Glycoside hydrolase N-terminal domain-containing protein</fullName>
    </submittedName>
</protein>
<dbReference type="Pfam" id="PF22124">
    <property type="entry name" value="Glyco_hydro_95_cat"/>
    <property type="match status" value="1"/>
</dbReference>
<evidence type="ECO:0000259" key="3">
    <source>
        <dbReference type="Pfam" id="PF22124"/>
    </source>
</evidence>
<dbReference type="InterPro" id="IPR016518">
    <property type="entry name" value="Alpha-L-fucosidase"/>
</dbReference>
<dbReference type="PIRSF" id="PIRSF007663">
    <property type="entry name" value="UCP007663"/>
    <property type="match status" value="1"/>
</dbReference>
<keyword evidence="4" id="KW-0378">Hydrolase</keyword>
<dbReference type="Pfam" id="PF14498">
    <property type="entry name" value="Glyco_hyd_65N_2"/>
    <property type="match status" value="1"/>
</dbReference>
<dbReference type="Pfam" id="PF21307">
    <property type="entry name" value="Glyco_hydro_95_C"/>
    <property type="match status" value="1"/>
</dbReference>
<dbReference type="InterPro" id="IPR049053">
    <property type="entry name" value="AFCA-like_C"/>
</dbReference>
<evidence type="ECO:0000313" key="5">
    <source>
        <dbReference type="Proteomes" id="UP001161691"/>
    </source>
</evidence>
<evidence type="ECO:0000259" key="2">
    <source>
        <dbReference type="Pfam" id="PF21307"/>
    </source>
</evidence>
<dbReference type="Gene3D" id="1.50.10.10">
    <property type="match status" value="1"/>
</dbReference>
<sequence>MTADTADKRLWYRQPAKEWNEALPIGNGRLGAMMFGGASGERLQLNEDSLWYGGPRDRNNPDALPNLPRIRELILAGKLREAEDLALMALTGVPESQRHYLPLGDLELLGVANGSQVESYERELNLSNGVVRVSYVQDGVRYVREAFASYPDQVIAVRLTADKPSTLSFRVRWDREHRRYLDGIRPWGTDGLVMAGHAGGEGGVAFRAAAKAVVIGGSSRIVGEYLVVEQADEAILYIAAATTFRSPDPERACKAAIDEAARRSYEQLLERHISDYGSLFNRVHLEIPDAGREKAGLPTNERLARVERGEDDPGLVSLYFHYGRYLLISSSRPGSLPANLQGIWNPHFLPPWDSKYTININAQMNYWPAENCNLAECHLPLFELIERMREPGRRTAETMYGCRGFAAHHNTDIWADTAPQDGWPPSTFWPLGAAWLCLHLWEHYAFGKDETFLAEAYPTMKEAARFLLDYLIEGKDGWLITCPSISPENTYRLPGGQSGVLCAGASMDFQMIRALFEACLESARLLGIDEPFCKELTDALVRIPGTKIGKYGQIQEWMEDYEEDEPGHRHISHLFGLYPGEQFTPEETPELAAAARVTLERRLAHGGGHTGWSRAWIVNFWARLQDADQARDHVLALLGHSTLPNLLDNHPPFQIDGNFGGTAGIAEMLLQSHRGVLHLLPAWPAAWGDGSVSGLRGRGGYTVDMEWSQGRLVRAVIRADRTGICRIRGMGSELVELPVEAGRSYSFAAPFDDPI</sequence>
<evidence type="ECO:0000313" key="4">
    <source>
        <dbReference type="EMBL" id="MDI4646984.1"/>
    </source>
</evidence>
<feature type="domain" description="Glycosyl hydrolase family 95 catalytic" evidence="3">
    <location>
        <begin position="264"/>
        <end position="669"/>
    </location>
</feature>
<name>A0ABT6TJG0_9BACL</name>
<feature type="domain" description="Alpha fucosidase A-like C-terminal" evidence="2">
    <location>
        <begin position="671"/>
        <end position="730"/>
    </location>
</feature>
<dbReference type="InterPro" id="IPR012341">
    <property type="entry name" value="6hp_glycosidase-like_sf"/>
</dbReference>
<organism evidence="4 5">
    <name type="scientific">Cohnella hashimotonis</name>
    <dbReference type="NCBI Taxonomy" id="2826895"/>
    <lineage>
        <taxon>Bacteria</taxon>
        <taxon>Bacillati</taxon>
        <taxon>Bacillota</taxon>
        <taxon>Bacilli</taxon>
        <taxon>Bacillales</taxon>
        <taxon>Paenibacillaceae</taxon>
        <taxon>Cohnella</taxon>
    </lineage>
</organism>
<dbReference type="SUPFAM" id="SSF48208">
    <property type="entry name" value="Six-hairpin glycosidases"/>
    <property type="match status" value="1"/>
</dbReference>
<dbReference type="EMBL" id="JAGRPV010000001">
    <property type="protein sequence ID" value="MDI4646984.1"/>
    <property type="molecule type" value="Genomic_DNA"/>
</dbReference>
<keyword evidence="5" id="KW-1185">Reference proteome</keyword>
<dbReference type="Proteomes" id="UP001161691">
    <property type="component" value="Unassembled WGS sequence"/>
</dbReference>
<dbReference type="InterPro" id="IPR054363">
    <property type="entry name" value="GH95_cat"/>
</dbReference>